<dbReference type="Proteomes" id="UP000481643">
    <property type="component" value="Unassembled WGS sequence"/>
</dbReference>
<gene>
    <name evidence="1" type="ORF">F9L08_03060</name>
</gene>
<organism evidence="1 2">
    <name type="scientific">Brucella tritici</name>
    <dbReference type="NCBI Taxonomy" id="94626"/>
    <lineage>
        <taxon>Bacteria</taxon>
        <taxon>Pseudomonadati</taxon>
        <taxon>Pseudomonadota</taxon>
        <taxon>Alphaproteobacteria</taxon>
        <taxon>Hyphomicrobiales</taxon>
        <taxon>Brucellaceae</taxon>
        <taxon>Brucella/Ochrobactrum group</taxon>
        <taxon>Brucella</taxon>
    </lineage>
</organism>
<sequence length="172" mass="18653">MAVFTIGGRKALAQVLLDMNLFLAVGVGNPDWDNEASPSTPEEVALQDAQWATLTDLENKVGITRIRDKFFVKPDVSGEIPMSDGSLYAPSDDPTPYVYLRYQLDLGDASGITLRECGLYLGTQIDASVPVGQMFVPSEGVTNYGSLVQIDRFPAVVRDGSISQIFSTILTM</sequence>
<reference evidence="1 2" key="1">
    <citation type="submission" date="2019-09" db="EMBL/GenBank/DDBJ databases">
        <title>Taxonomic organization of the family Brucellaceae based on a phylogenomic approach.</title>
        <authorList>
            <person name="Leclercq S."/>
            <person name="Cloeckaert A."/>
            <person name="Zygmunt M.S."/>
        </authorList>
    </citation>
    <scope>NUCLEOTIDE SEQUENCE [LARGE SCALE GENOMIC DNA]</scope>
    <source>
        <strain evidence="1 2">WS1830</strain>
    </source>
</reference>
<name>A0A6L3YVR0_9HYPH</name>
<dbReference type="RefSeq" id="WP_151651031.1">
    <property type="nucleotide sequence ID" value="NZ_WBVX01000002.1"/>
</dbReference>
<dbReference type="InterPro" id="IPR058040">
    <property type="entry name" value="BW3TFN"/>
</dbReference>
<accession>A0A6L3YVR0</accession>
<proteinExistence type="predicted"/>
<dbReference type="EMBL" id="WBVX01000002">
    <property type="protein sequence ID" value="KAB2689652.1"/>
    <property type="molecule type" value="Genomic_DNA"/>
</dbReference>
<evidence type="ECO:0000313" key="2">
    <source>
        <dbReference type="Proteomes" id="UP000481643"/>
    </source>
</evidence>
<comment type="caution">
    <text evidence="1">The sequence shown here is derived from an EMBL/GenBank/DDBJ whole genome shotgun (WGS) entry which is preliminary data.</text>
</comment>
<protein>
    <submittedName>
        <fullName evidence="1">Uncharacterized protein</fullName>
    </submittedName>
</protein>
<evidence type="ECO:0000313" key="1">
    <source>
        <dbReference type="EMBL" id="KAB2689652.1"/>
    </source>
</evidence>
<dbReference type="Pfam" id="PF25691">
    <property type="entry name" value="BW3TFN"/>
    <property type="match status" value="1"/>
</dbReference>
<dbReference type="AlphaFoldDB" id="A0A6L3YVR0"/>